<evidence type="ECO:0000313" key="7">
    <source>
        <dbReference type="Proteomes" id="UP001374579"/>
    </source>
</evidence>
<evidence type="ECO:0000256" key="1">
    <source>
        <dbReference type="ARBA" id="ARBA00002210"/>
    </source>
</evidence>
<comment type="function">
    <text evidence="1">May be involved in 20S pre-rRNA processing.</text>
</comment>
<proteinExistence type="inferred from homology"/>
<feature type="region of interest" description="Disordered" evidence="5">
    <location>
        <begin position="111"/>
        <end position="202"/>
    </location>
</feature>
<comment type="similarity">
    <text evidence="2">Belongs to the TSR2 family.</text>
</comment>
<organism evidence="6 7">
    <name type="scientific">Littorina saxatilis</name>
    <dbReference type="NCBI Taxonomy" id="31220"/>
    <lineage>
        <taxon>Eukaryota</taxon>
        <taxon>Metazoa</taxon>
        <taxon>Spiralia</taxon>
        <taxon>Lophotrochozoa</taxon>
        <taxon>Mollusca</taxon>
        <taxon>Gastropoda</taxon>
        <taxon>Caenogastropoda</taxon>
        <taxon>Littorinimorpha</taxon>
        <taxon>Littorinoidea</taxon>
        <taxon>Littorinidae</taxon>
        <taxon>Littorina</taxon>
    </lineage>
</organism>
<reference evidence="6 7" key="1">
    <citation type="submission" date="2024-02" db="EMBL/GenBank/DDBJ databases">
        <title>Chromosome-scale genome assembly of the rough periwinkle Littorina saxatilis.</title>
        <authorList>
            <person name="De Jode A."/>
            <person name="Faria R."/>
            <person name="Formenti G."/>
            <person name="Sims Y."/>
            <person name="Smith T.P."/>
            <person name="Tracey A."/>
            <person name="Wood J.M.D."/>
            <person name="Zagrodzka Z.B."/>
            <person name="Johannesson K."/>
            <person name="Butlin R.K."/>
            <person name="Leder E.H."/>
        </authorList>
    </citation>
    <scope>NUCLEOTIDE SEQUENCE [LARGE SCALE GENOMIC DNA]</scope>
    <source>
        <strain evidence="6">Snail1</strain>
        <tissue evidence="6">Muscle</tissue>
    </source>
</reference>
<feature type="compositionally biased region" description="Acidic residues" evidence="5">
    <location>
        <begin position="128"/>
        <end position="139"/>
    </location>
</feature>
<name>A0AAN9BAE4_9CAEN</name>
<protein>
    <recommendedName>
        <fullName evidence="3">Pre-rRNA-processing protein TSR2 homolog</fullName>
    </recommendedName>
</protein>
<evidence type="ECO:0000313" key="6">
    <source>
        <dbReference type="EMBL" id="KAK7101887.1"/>
    </source>
</evidence>
<evidence type="ECO:0000256" key="2">
    <source>
        <dbReference type="ARBA" id="ARBA00006524"/>
    </source>
</evidence>
<dbReference type="AlphaFoldDB" id="A0AAN9BAE4"/>
<dbReference type="GO" id="GO:0006364">
    <property type="term" value="P:rRNA processing"/>
    <property type="evidence" value="ECO:0007669"/>
    <property type="project" value="UniProtKB-KW"/>
</dbReference>
<keyword evidence="4" id="KW-0698">rRNA processing</keyword>
<evidence type="ECO:0000256" key="3">
    <source>
        <dbReference type="ARBA" id="ARBA00017551"/>
    </source>
</evidence>
<evidence type="ECO:0000256" key="5">
    <source>
        <dbReference type="SAM" id="MobiDB-lite"/>
    </source>
</evidence>
<feature type="compositionally biased region" description="Low complexity" evidence="5">
    <location>
        <begin position="140"/>
        <end position="160"/>
    </location>
</feature>
<keyword evidence="7" id="KW-1185">Reference proteome</keyword>
<dbReference type="InterPro" id="IPR019398">
    <property type="entry name" value="Pre-rRNA_process_TSR2"/>
</dbReference>
<sequence length="202" mass="21365">MAASSQPTLFNQAVSRILSSWGGLQIAIDHGLGGANSRQKALDFVDDIEDVFKRHGNIDPYDFAGLLEDEVDERFNTLLEDGSAQAIAHHICQSFMLLRDGRTAEVGKFLEGLPGATQQKAQCAGGDDSSDDEDDDGEDAGSAKTQQPQQQPSQNGQCSSDGASTSGASPMVNGGGDAGMDVDEEDDGWTTVKKGGKNSRKR</sequence>
<accession>A0AAN9BAE4</accession>
<dbReference type="EMBL" id="JBAMIC010000010">
    <property type="protein sequence ID" value="KAK7101887.1"/>
    <property type="molecule type" value="Genomic_DNA"/>
</dbReference>
<evidence type="ECO:0000256" key="4">
    <source>
        <dbReference type="ARBA" id="ARBA00022552"/>
    </source>
</evidence>
<gene>
    <name evidence="6" type="ORF">V1264_020199</name>
</gene>
<dbReference type="PANTHER" id="PTHR21250">
    <property type="entry name" value="PRE-RRNA-PROCESSING PROTEIN TSR2 HOMOLOG"/>
    <property type="match status" value="1"/>
</dbReference>
<comment type="caution">
    <text evidence="6">The sequence shown here is derived from an EMBL/GenBank/DDBJ whole genome shotgun (WGS) entry which is preliminary data.</text>
</comment>
<dbReference type="Pfam" id="PF10273">
    <property type="entry name" value="WGG"/>
    <property type="match status" value="1"/>
</dbReference>
<dbReference type="Proteomes" id="UP001374579">
    <property type="component" value="Unassembled WGS sequence"/>
</dbReference>